<gene>
    <name evidence="2" type="ORF">F0A16_15110</name>
</gene>
<protein>
    <submittedName>
        <fullName evidence="2">GNAT family N-acetyltransferase</fullName>
    </submittedName>
</protein>
<dbReference type="Gene3D" id="3.40.630.30">
    <property type="match status" value="1"/>
</dbReference>
<dbReference type="PROSITE" id="PS51186">
    <property type="entry name" value="GNAT"/>
    <property type="match status" value="1"/>
</dbReference>
<accession>A0A640WBD1</accession>
<comment type="caution">
    <text evidence="2">The sequence shown here is derived from an EMBL/GenBank/DDBJ whole genome shotgun (WGS) entry which is preliminary data.</text>
</comment>
<evidence type="ECO:0000313" key="2">
    <source>
        <dbReference type="EMBL" id="KAA0016827.1"/>
    </source>
</evidence>
<proteinExistence type="predicted"/>
<sequence length="166" mass="19728">MFARRKGIYFRIIHQPDNLFLMNLYASTREWEFALTVWPEDEKKDFLKRQFEAQKLHYERLFPNAVCRIIVLDNVDIGRLYLNKEDECLRIIEMSLLPTYQRRGIGTDILRSLLNEASGGKVPVRLKVEKDSPARHLYLRHHFVSTGLYGHHLSLEWQPDRCSLEI</sequence>
<dbReference type="EMBL" id="VTPX01000009">
    <property type="protein sequence ID" value="KAA0016827.1"/>
    <property type="molecule type" value="Genomic_DNA"/>
</dbReference>
<dbReference type="GO" id="GO:0016747">
    <property type="term" value="F:acyltransferase activity, transferring groups other than amino-acyl groups"/>
    <property type="evidence" value="ECO:0007669"/>
    <property type="project" value="InterPro"/>
</dbReference>
<dbReference type="InterPro" id="IPR000182">
    <property type="entry name" value="GNAT_dom"/>
</dbReference>
<organism evidence="2 3">
    <name type="scientific">Salinicola corii</name>
    <dbReference type="NCBI Taxonomy" id="2606937"/>
    <lineage>
        <taxon>Bacteria</taxon>
        <taxon>Pseudomonadati</taxon>
        <taxon>Pseudomonadota</taxon>
        <taxon>Gammaproteobacteria</taxon>
        <taxon>Oceanospirillales</taxon>
        <taxon>Halomonadaceae</taxon>
        <taxon>Salinicola</taxon>
    </lineage>
</organism>
<dbReference type="AlphaFoldDB" id="A0A640WBD1"/>
<keyword evidence="3" id="KW-1185">Reference proteome</keyword>
<evidence type="ECO:0000259" key="1">
    <source>
        <dbReference type="PROSITE" id="PS51186"/>
    </source>
</evidence>
<dbReference type="RefSeq" id="WP_149436238.1">
    <property type="nucleotide sequence ID" value="NZ_VTPX01000009.1"/>
</dbReference>
<feature type="domain" description="N-acetyltransferase" evidence="1">
    <location>
        <begin position="8"/>
        <end position="166"/>
    </location>
</feature>
<dbReference type="SUPFAM" id="SSF55729">
    <property type="entry name" value="Acyl-CoA N-acyltransferases (Nat)"/>
    <property type="match status" value="1"/>
</dbReference>
<dbReference type="Pfam" id="PF00583">
    <property type="entry name" value="Acetyltransf_1"/>
    <property type="match status" value="1"/>
</dbReference>
<reference evidence="2 3" key="1">
    <citation type="submission" date="2019-08" db="EMBL/GenBank/DDBJ databases">
        <title>Bioinformatics analysis of the strain L3 and L5.</title>
        <authorList>
            <person name="Li X."/>
        </authorList>
    </citation>
    <scope>NUCLEOTIDE SEQUENCE [LARGE SCALE GENOMIC DNA]</scope>
    <source>
        <strain evidence="2 3">L3</strain>
    </source>
</reference>
<name>A0A640WBD1_9GAMM</name>
<dbReference type="InterPro" id="IPR016181">
    <property type="entry name" value="Acyl_CoA_acyltransferase"/>
</dbReference>
<dbReference type="Proteomes" id="UP000466024">
    <property type="component" value="Unassembled WGS sequence"/>
</dbReference>
<keyword evidence="2" id="KW-0808">Transferase</keyword>
<evidence type="ECO:0000313" key="3">
    <source>
        <dbReference type="Proteomes" id="UP000466024"/>
    </source>
</evidence>